<proteinExistence type="predicted"/>
<accession>A0AC35U763</accession>
<evidence type="ECO:0000313" key="2">
    <source>
        <dbReference type="WBParaSite" id="RSKR_0000829300.1"/>
    </source>
</evidence>
<dbReference type="Proteomes" id="UP000095286">
    <property type="component" value="Unplaced"/>
</dbReference>
<organism evidence="1 2">
    <name type="scientific">Rhabditophanes sp. KR3021</name>
    <dbReference type="NCBI Taxonomy" id="114890"/>
    <lineage>
        <taxon>Eukaryota</taxon>
        <taxon>Metazoa</taxon>
        <taxon>Ecdysozoa</taxon>
        <taxon>Nematoda</taxon>
        <taxon>Chromadorea</taxon>
        <taxon>Rhabditida</taxon>
        <taxon>Tylenchina</taxon>
        <taxon>Panagrolaimomorpha</taxon>
        <taxon>Strongyloidoidea</taxon>
        <taxon>Alloionematidae</taxon>
        <taxon>Rhabditophanes</taxon>
    </lineage>
</organism>
<name>A0AC35U763_9BILA</name>
<sequence>MRRVYFFILLVLIIGKKIESTACGEATTEACDPVVLRCCDANFRADLNIPSTVCNGASTYYNPSCYRSQIVQAYRDGKAEGVLMVCKAFASYRTCLGISGLSCYSVDYFVQHSFDPNQAKTYVQMIRELTFACGGGLELSQKLPSTKVSSP</sequence>
<evidence type="ECO:0000313" key="1">
    <source>
        <dbReference type="Proteomes" id="UP000095286"/>
    </source>
</evidence>
<protein>
    <submittedName>
        <fullName evidence="2">Kazal-like domain-containing protein</fullName>
    </submittedName>
</protein>
<dbReference type="WBParaSite" id="RSKR_0000829300.1">
    <property type="protein sequence ID" value="RSKR_0000829300.1"/>
    <property type="gene ID" value="RSKR_0000829300"/>
</dbReference>
<reference evidence="2" key="1">
    <citation type="submission" date="2016-11" db="UniProtKB">
        <authorList>
            <consortium name="WormBaseParasite"/>
        </authorList>
    </citation>
    <scope>IDENTIFICATION</scope>
    <source>
        <strain evidence="2">KR3021</strain>
    </source>
</reference>